<dbReference type="PANTHER" id="PTHR30469:SF15">
    <property type="entry name" value="HLYD FAMILY OF SECRETION PROTEINS"/>
    <property type="match status" value="1"/>
</dbReference>
<evidence type="ECO:0000259" key="3">
    <source>
        <dbReference type="Pfam" id="PF25973"/>
    </source>
</evidence>
<feature type="domain" description="Multidrug resistance protein MdtA-like C-terminal permuted SH3" evidence="2">
    <location>
        <begin position="340"/>
        <end position="384"/>
    </location>
</feature>
<dbReference type="EMBL" id="CP059735">
    <property type="protein sequence ID" value="WDD96902.1"/>
    <property type="molecule type" value="Genomic_DNA"/>
</dbReference>
<dbReference type="Pfam" id="PF25967">
    <property type="entry name" value="RND-MFP_C"/>
    <property type="match status" value="1"/>
</dbReference>
<reference evidence="4 5" key="2">
    <citation type="journal article" date="2022" name="Mar. Drugs">
        <title>Bioassay-Guided Fractionation Leads to the Detection of Cholic Acid Generated by the Rare Thalassomonas sp.</title>
        <authorList>
            <person name="Pheiffer F."/>
            <person name="Schneider Y.K."/>
            <person name="Hansen E.H."/>
            <person name="Andersen J.H."/>
            <person name="Isaksson J."/>
            <person name="Busche T."/>
            <person name="R C."/>
            <person name="Kalinowski J."/>
            <person name="Zyl L.V."/>
            <person name="Trindade M."/>
        </authorList>
    </citation>
    <scope>NUCLEOTIDE SEQUENCE [LARGE SCALE GENOMIC DNA]</scope>
    <source>
        <strain evidence="4 5">A5K-106</strain>
    </source>
</reference>
<evidence type="ECO:0000259" key="2">
    <source>
        <dbReference type="Pfam" id="PF25967"/>
    </source>
</evidence>
<evidence type="ECO:0000313" key="4">
    <source>
        <dbReference type="EMBL" id="WDD96902.1"/>
    </source>
</evidence>
<gene>
    <name evidence="4" type="ORF">SG35_016210</name>
</gene>
<dbReference type="AlphaFoldDB" id="A0AAE9YNW9"/>
<organism evidence="4 5">
    <name type="scientific">Thalassomonas actiniarum</name>
    <dbReference type="NCBI Taxonomy" id="485447"/>
    <lineage>
        <taxon>Bacteria</taxon>
        <taxon>Pseudomonadati</taxon>
        <taxon>Pseudomonadota</taxon>
        <taxon>Gammaproteobacteria</taxon>
        <taxon>Alteromonadales</taxon>
        <taxon>Colwelliaceae</taxon>
        <taxon>Thalassomonas</taxon>
    </lineage>
</organism>
<keyword evidence="5" id="KW-1185">Reference proteome</keyword>
<dbReference type="KEGG" id="tact:SG35_016210"/>
<dbReference type="Gene3D" id="2.40.50.100">
    <property type="match status" value="1"/>
</dbReference>
<sequence>MSKLFWSLAMVFILVSPLILRVFSQAHEVDVEVDRVTSRVIRDSVLSSGNLVYNEEARLTPEIIARVTSVQVVEGDKVKKGQPLIYLEDLDLKEVIFLQQAQVAIDAENVDRQQINVKNLQARFERIASLLDKGIITRENYDDAYYQLKAARSDLEASKLNVKRSKAALKQAGQRLRQTIIKAPMSGTVVAVSIKPGETAVPSTTGIPGSSLITIANEASIVVDLNVDENDIGNLAIKGEAYISCPTLPEGGLKGHISEIAIAPRNASQAFAANDATGRSYSVKVALLKHRSAKLRSGMSCRAKIYTNNPDPALTVPVQAVMSERLTDDDGVSLPRGQRNKSKKYVFVASNGRTEKRTVVTGAADDEYQEVKLGLKANEKIVIGPSRILSSLQDKTPIAEISTQGESYALLN</sequence>
<dbReference type="GO" id="GO:1990281">
    <property type="term" value="C:efflux pump complex"/>
    <property type="evidence" value="ECO:0007669"/>
    <property type="project" value="TreeGrafter"/>
</dbReference>
<dbReference type="GO" id="GO:0015562">
    <property type="term" value="F:efflux transmembrane transporter activity"/>
    <property type="evidence" value="ECO:0007669"/>
    <property type="project" value="TreeGrafter"/>
</dbReference>
<proteinExistence type="inferred from homology"/>
<dbReference type="NCBIfam" id="TIGR01730">
    <property type="entry name" value="RND_mfp"/>
    <property type="match status" value="1"/>
</dbReference>
<dbReference type="InterPro" id="IPR058627">
    <property type="entry name" value="MdtA-like_C"/>
</dbReference>
<comment type="similarity">
    <text evidence="1">Belongs to the membrane fusion protein (MFP) (TC 8.A.1) family.</text>
</comment>
<dbReference type="InterPro" id="IPR058647">
    <property type="entry name" value="BSH_CzcB-like"/>
</dbReference>
<dbReference type="InterPro" id="IPR006143">
    <property type="entry name" value="RND_pump_MFP"/>
</dbReference>
<dbReference type="Gene3D" id="2.40.30.170">
    <property type="match status" value="1"/>
</dbReference>
<dbReference type="SUPFAM" id="SSF111369">
    <property type="entry name" value="HlyD-like secretion proteins"/>
    <property type="match status" value="1"/>
</dbReference>
<evidence type="ECO:0000313" key="5">
    <source>
        <dbReference type="Proteomes" id="UP000032568"/>
    </source>
</evidence>
<accession>A0AAE9YNW9</accession>
<dbReference type="RefSeq" id="WP_044831382.1">
    <property type="nucleotide sequence ID" value="NZ_CP059735.1"/>
</dbReference>
<dbReference type="PANTHER" id="PTHR30469">
    <property type="entry name" value="MULTIDRUG RESISTANCE PROTEIN MDTA"/>
    <property type="match status" value="1"/>
</dbReference>
<dbReference type="Gene3D" id="2.40.420.20">
    <property type="match status" value="1"/>
</dbReference>
<dbReference type="Gene3D" id="1.10.287.470">
    <property type="entry name" value="Helix hairpin bin"/>
    <property type="match status" value="1"/>
</dbReference>
<dbReference type="Proteomes" id="UP000032568">
    <property type="component" value="Chromosome"/>
</dbReference>
<evidence type="ECO:0000256" key="1">
    <source>
        <dbReference type="ARBA" id="ARBA00009477"/>
    </source>
</evidence>
<name>A0AAE9YNW9_9GAMM</name>
<dbReference type="Pfam" id="PF25973">
    <property type="entry name" value="BSH_CzcB"/>
    <property type="match status" value="1"/>
</dbReference>
<feature type="domain" description="CzcB-like barrel-sandwich hybrid" evidence="3">
    <location>
        <begin position="57"/>
        <end position="199"/>
    </location>
</feature>
<protein>
    <submittedName>
        <fullName evidence="4">Efflux RND transporter periplasmic adaptor subunit</fullName>
    </submittedName>
</protein>
<reference evidence="4 5" key="1">
    <citation type="journal article" date="2015" name="Genome Announc.">
        <title>Draft Genome Sequences of Marine Isolates of Thalassomonas viridans and Thalassomonas actiniarum.</title>
        <authorList>
            <person name="Olonade I."/>
            <person name="van Zyl L.J."/>
            <person name="Trindade M."/>
        </authorList>
    </citation>
    <scope>NUCLEOTIDE SEQUENCE [LARGE SCALE GENOMIC DNA]</scope>
    <source>
        <strain evidence="4 5">A5K-106</strain>
    </source>
</reference>